<reference evidence="1 2" key="1">
    <citation type="journal article" date="2019" name="Int. J. Syst. Evol. Microbiol.">
        <title>The Global Catalogue of Microorganisms (GCM) 10K type strain sequencing project: providing services to taxonomists for standard genome sequencing and annotation.</title>
        <authorList>
            <consortium name="The Broad Institute Genomics Platform"/>
            <consortium name="The Broad Institute Genome Sequencing Center for Infectious Disease"/>
            <person name="Wu L."/>
            <person name="Ma J."/>
        </authorList>
    </citation>
    <scope>NUCLEOTIDE SEQUENCE [LARGE SCALE GENOMIC DNA]</scope>
    <source>
        <strain evidence="1 2">JCM 4524</strain>
    </source>
</reference>
<evidence type="ECO:0000313" key="2">
    <source>
        <dbReference type="Proteomes" id="UP001500151"/>
    </source>
</evidence>
<gene>
    <name evidence="1" type="ORF">GCM10010307_25750</name>
</gene>
<evidence type="ECO:0000313" key="1">
    <source>
        <dbReference type="EMBL" id="GAA2632440.1"/>
    </source>
</evidence>
<keyword evidence="2" id="KW-1185">Reference proteome</keyword>
<proteinExistence type="predicted"/>
<sequence>MGGHAQWIDRDPTALADAVVSRGPPVRGGDATVTLSVHDFETTARVPPLLGGAPDSVQD</sequence>
<dbReference type="RefSeq" id="WP_344389860.1">
    <property type="nucleotide sequence ID" value="NZ_BAAASJ010000027.1"/>
</dbReference>
<organism evidence="1 2">
    <name type="scientific">Streptomyces vastus</name>
    <dbReference type="NCBI Taxonomy" id="285451"/>
    <lineage>
        <taxon>Bacteria</taxon>
        <taxon>Bacillati</taxon>
        <taxon>Actinomycetota</taxon>
        <taxon>Actinomycetes</taxon>
        <taxon>Kitasatosporales</taxon>
        <taxon>Streptomycetaceae</taxon>
        <taxon>Streptomyces</taxon>
    </lineage>
</organism>
<dbReference type="Proteomes" id="UP001500151">
    <property type="component" value="Unassembled WGS sequence"/>
</dbReference>
<protein>
    <submittedName>
        <fullName evidence="1">Uncharacterized protein</fullName>
    </submittedName>
</protein>
<accession>A0ABN3QQ83</accession>
<name>A0ABN3QQ83_9ACTN</name>
<comment type="caution">
    <text evidence="1">The sequence shown here is derived from an EMBL/GenBank/DDBJ whole genome shotgun (WGS) entry which is preliminary data.</text>
</comment>
<dbReference type="EMBL" id="BAAASJ010000027">
    <property type="protein sequence ID" value="GAA2632440.1"/>
    <property type="molecule type" value="Genomic_DNA"/>
</dbReference>